<accession>A0A7D8YP26</accession>
<proteinExistence type="predicted"/>
<evidence type="ECO:0000256" key="1">
    <source>
        <dbReference type="SAM" id="Phobius"/>
    </source>
</evidence>
<evidence type="ECO:0000259" key="2">
    <source>
        <dbReference type="Pfam" id="PF20237"/>
    </source>
</evidence>
<keyword evidence="1" id="KW-0812">Transmembrane</keyword>
<organism evidence="3 4">
    <name type="scientific">Lachnellula cervina</name>
    <dbReference type="NCBI Taxonomy" id="1316786"/>
    <lineage>
        <taxon>Eukaryota</taxon>
        <taxon>Fungi</taxon>
        <taxon>Dikarya</taxon>
        <taxon>Ascomycota</taxon>
        <taxon>Pezizomycotina</taxon>
        <taxon>Leotiomycetes</taxon>
        <taxon>Helotiales</taxon>
        <taxon>Lachnaceae</taxon>
        <taxon>Lachnellula</taxon>
    </lineage>
</organism>
<evidence type="ECO:0000313" key="4">
    <source>
        <dbReference type="Proteomes" id="UP000481288"/>
    </source>
</evidence>
<feature type="domain" description="DUF6594" evidence="2">
    <location>
        <begin position="7"/>
        <end position="160"/>
    </location>
</feature>
<feature type="transmembrane region" description="Helical" evidence="1">
    <location>
        <begin position="96"/>
        <end position="116"/>
    </location>
</feature>
<reference evidence="3 4" key="1">
    <citation type="submission" date="2018-05" db="EMBL/GenBank/DDBJ databases">
        <title>Whole genome sequencing for identification of molecular markers to develop diagnostic detection tools for the regulated plant pathogen Lachnellula willkommii.</title>
        <authorList>
            <person name="Giroux E."/>
            <person name="Bilodeau G."/>
        </authorList>
    </citation>
    <scope>NUCLEOTIDE SEQUENCE [LARGE SCALE GENOMIC DNA]</scope>
    <source>
        <strain evidence="3 4">CBS 625.97</strain>
    </source>
</reference>
<dbReference type="OrthoDB" id="3533814at2759"/>
<dbReference type="Proteomes" id="UP000481288">
    <property type="component" value="Unassembled WGS sequence"/>
</dbReference>
<gene>
    <name evidence="3" type="ORF">LCER1_G007535</name>
</gene>
<keyword evidence="1" id="KW-0472">Membrane</keyword>
<sequence>MTLTDTLLFNDQRLRTLDRPSKIDHLSVFHWIMRNKPVGGGQYDWIFNPDDFDGQSKIAPFESSVLSSSIRKSPDHAHSTTIEEYSGTGIAAVTKLLSVITTVGILIIPVFILLWIPLDRAWITTVMLVSVLTFSPLMSLFTKAELREVLVGTAAYCAVFATFLGNRQGLGSK</sequence>
<feature type="transmembrane region" description="Helical" evidence="1">
    <location>
        <begin position="122"/>
        <end position="142"/>
    </location>
</feature>
<dbReference type="PANTHER" id="PTHR34502:SF5">
    <property type="entry name" value="DUF6594 DOMAIN-CONTAINING PROTEIN"/>
    <property type="match status" value="1"/>
</dbReference>
<evidence type="ECO:0000313" key="3">
    <source>
        <dbReference type="EMBL" id="TVY50195.1"/>
    </source>
</evidence>
<dbReference type="InterPro" id="IPR046529">
    <property type="entry name" value="DUF6594"/>
</dbReference>
<comment type="caution">
    <text evidence="3">The sequence shown here is derived from an EMBL/GenBank/DDBJ whole genome shotgun (WGS) entry which is preliminary data.</text>
</comment>
<name>A0A7D8YP26_9HELO</name>
<keyword evidence="4" id="KW-1185">Reference proteome</keyword>
<keyword evidence="1" id="KW-1133">Transmembrane helix</keyword>
<dbReference type="PANTHER" id="PTHR34502">
    <property type="entry name" value="DUF6594 DOMAIN-CONTAINING PROTEIN-RELATED"/>
    <property type="match status" value="1"/>
</dbReference>
<dbReference type="EMBL" id="QGMG01001254">
    <property type="protein sequence ID" value="TVY50195.1"/>
    <property type="molecule type" value="Genomic_DNA"/>
</dbReference>
<protein>
    <recommendedName>
        <fullName evidence="2">DUF6594 domain-containing protein</fullName>
    </recommendedName>
</protein>
<dbReference type="Pfam" id="PF20237">
    <property type="entry name" value="DUF6594"/>
    <property type="match status" value="1"/>
</dbReference>
<feature type="transmembrane region" description="Helical" evidence="1">
    <location>
        <begin position="149"/>
        <end position="166"/>
    </location>
</feature>
<dbReference type="AlphaFoldDB" id="A0A7D8YP26"/>